<gene>
    <name evidence="1" type="ORF">F2Q68_00038701</name>
</gene>
<evidence type="ECO:0000313" key="1">
    <source>
        <dbReference type="EMBL" id="KAF2617506.1"/>
    </source>
</evidence>
<evidence type="ECO:0000313" key="2">
    <source>
        <dbReference type="Proteomes" id="UP000712281"/>
    </source>
</evidence>
<dbReference type="EMBL" id="QGKW02000007">
    <property type="protein sequence ID" value="KAF2617506.1"/>
    <property type="molecule type" value="Genomic_DNA"/>
</dbReference>
<accession>A0A8S9MJG0</accession>
<dbReference type="Proteomes" id="UP000712281">
    <property type="component" value="Unassembled WGS sequence"/>
</dbReference>
<name>A0A8S9MJG0_BRACR</name>
<proteinExistence type="predicted"/>
<reference evidence="1" key="1">
    <citation type="submission" date="2019-12" db="EMBL/GenBank/DDBJ databases">
        <title>Genome sequencing and annotation of Brassica cretica.</title>
        <authorList>
            <person name="Studholme D.J."/>
            <person name="Sarris P.F."/>
        </authorList>
    </citation>
    <scope>NUCLEOTIDE SEQUENCE</scope>
    <source>
        <strain evidence="1">PFS-001/15</strain>
        <tissue evidence="1">Leaf</tissue>
    </source>
</reference>
<sequence length="117" mass="13385">MPPKVILECKDCKDRISVLPDDLLVQILLFLPSPNRRRSDHHDPILQLHYAPILESLGIQLGKQCPVDTDVGKLHVVEPLHSHGSKVFKLHLRFSEYWLEPLRTLPLEHMINAGFLG</sequence>
<comment type="caution">
    <text evidence="1">The sequence shown here is derived from an EMBL/GenBank/DDBJ whole genome shotgun (WGS) entry which is preliminary data.</text>
</comment>
<protein>
    <submittedName>
        <fullName evidence="1">Uncharacterized protein</fullName>
    </submittedName>
</protein>
<organism evidence="1 2">
    <name type="scientific">Brassica cretica</name>
    <name type="common">Mustard</name>
    <dbReference type="NCBI Taxonomy" id="69181"/>
    <lineage>
        <taxon>Eukaryota</taxon>
        <taxon>Viridiplantae</taxon>
        <taxon>Streptophyta</taxon>
        <taxon>Embryophyta</taxon>
        <taxon>Tracheophyta</taxon>
        <taxon>Spermatophyta</taxon>
        <taxon>Magnoliopsida</taxon>
        <taxon>eudicotyledons</taxon>
        <taxon>Gunneridae</taxon>
        <taxon>Pentapetalae</taxon>
        <taxon>rosids</taxon>
        <taxon>malvids</taxon>
        <taxon>Brassicales</taxon>
        <taxon>Brassicaceae</taxon>
        <taxon>Brassiceae</taxon>
        <taxon>Brassica</taxon>
    </lineage>
</organism>
<dbReference type="AlphaFoldDB" id="A0A8S9MJG0"/>